<accession>A0ABY5DV01</accession>
<keyword evidence="4" id="KW-1185">Reference proteome</keyword>
<dbReference type="Proteomes" id="UP001056035">
    <property type="component" value="Chromosome"/>
</dbReference>
<dbReference type="CDD" id="cd07721">
    <property type="entry name" value="yflN-like_MBL-fold"/>
    <property type="match status" value="1"/>
</dbReference>
<dbReference type="RefSeq" id="WP_254572503.1">
    <property type="nucleotide sequence ID" value="NZ_CP098502.1"/>
</dbReference>
<dbReference type="Pfam" id="PF00753">
    <property type="entry name" value="Lactamase_B"/>
    <property type="match status" value="1"/>
</dbReference>
<dbReference type="InterPro" id="IPR001279">
    <property type="entry name" value="Metallo-B-lactamas"/>
</dbReference>
<dbReference type="SUPFAM" id="SSF56281">
    <property type="entry name" value="Metallo-hydrolase/oxidoreductase"/>
    <property type="match status" value="1"/>
</dbReference>
<feature type="compositionally biased region" description="Basic and acidic residues" evidence="1">
    <location>
        <begin position="88"/>
        <end position="102"/>
    </location>
</feature>
<name>A0ABY5DV01_9ACTN</name>
<dbReference type="InterPro" id="IPR050855">
    <property type="entry name" value="NDM-1-like"/>
</dbReference>
<dbReference type="SMART" id="SM00849">
    <property type="entry name" value="Lactamase_B"/>
    <property type="match status" value="1"/>
</dbReference>
<dbReference type="PANTHER" id="PTHR42951">
    <property type="entry name" value="METALLO-BETA-LACTAMASE DOMAIN-CONTAINING"/>
    <property type="match status" value="1"/>
</dbReference>
<feature type="domain" description="Metallo-beta-lactamase" evidence="2">
    <location>
        <begin position="11"/>
        <end position="203"/>
    </location>
</feature>
<evidence type="ECO:0000313" key="4">
    <source>
        <dbReference type="Proteomes" id="UP001056035"/>
    </source>
</evidence>
<dbReference type="EMBL" id="CP098502">
    <property type="protein sequence ID" value="UTI65825.1"/>
    <property type="molecule type" value="Genomic_DNA"/>
</dbReference>
<proteinExistence type="predicted"/>
<reference evidence="3 4" key="1">
    <citation type="submission" date="2022-06" db="EMBL/GenBank/DDBJ databases">
        <title>Paraconexibacter antarcticus.</title>
        <authorList>
            <person name="Kim C.S."/>
        </authorList>
    </citation>
    <scope>NUCLEOTIDE SEQUENCE [LARGE SCALE GENOMIC DNA]</scope>
    <source>
        <strain evidence="3 4">02-257</strain>
    </source>
</reference>
<feature type="region of interest" description="Disordered" evidence="1">
    <location>
        <begin position="88"/>
        <end position="117"/>
    </location>
</feature>
<protein>
    <submittedName>
        <fullName evidence="3">MBL fold metallo-hydrolase</fullName>
    </submittedName>
</protein>
<organism evidence="3 4">
    <name type="scientific">Paraconexibacter antarcticus</name>
    <dbReference type="NCBI Taxonomy" id="2949664"/>
    <lineage>
        <taxon>Bacteria</taxon>
        <taxon>Bacillati</taxon>
        <taxon>Actinomycetota</taxon>
        <taxon>Thermoleophilia</taxon>
        <taxon>Solirubrobacterales</taxon>
        <taxon>Paraconexibacteraceae</taxon>
        <taxon>Paraconexibacter</taxon>
    </lineage>
</organism>
<gene>
    <name evidence="3" type="ORF">NBH00_06305</name>
</gene>
<evidence type="ECO:0000313" key="3">
    <source>
        <dbReference type="EMBL" id="UTI65825.1"/>
    </source>
</evidence>
<evidence type="ECO:0000259" key="2">
    <source>
        <dbReference type="SMART" id="SM00849"/>
    </source>
</evidence>
<dbReference type="Gene3D" id="3.60.15.10">
    <property type="entry name" value="Ribonuclease Z/Hydroxyacylglutathione hydrolase-like"/>
    <property type="match status" value="1"/>
</dbReference>
<dbReference type="InterPro" id="IPR036866">
    <property type="entry name" value="RibonucZ/Hydroxyglut_hydro"/>
</dbReference>
<evidence type="ECO:0000256" key="1">
    <source>
        <dbReference type="SAM" id="MobiDB-lite"/>
    </source>
</evidence>
<sequence length="222" mass="23041">MPVIPVTRLHLVNAYLVQEDDGLTLVDTAVKGSEKGILAAAEAAGGTITRIVLTHGHGDHVGSVDALRAALPDAELLVGARDAKLLRKDRSADPGEPADAKVRGGLPGTRAQPTGLLRDGDRVGSLRVVDSPGHTPGHIALLDERDGTLYCGDAFHTIGGVHTTAKPGWRFPLPGFATWHKATALESAKTLRALDPRRLAAGHGRVLEAPGAAMDAAIARGA</sequence>
<dbReference type="PANTHER" id="PTHR42951:SF9">
    <property type="entry name" value="METAL-DEPENDENT HYDROLASE"/>
    <property type="match status" value="1"/>
</dbReference>